<evidence type="ECO:0000256" key="2">
    <source>
        <dbReference type="ARBA" id="ARBA00022617"/>
    </source>
</evidence>
<evidence type="ECO:0000256" key="6">
    <source>
        <dbReference type="ARBA" id="ARBA00023033"/>
    </source>
</evidence>
<gene>
    <name evidence="8" type="ORF">POL68_05495</name>
</gene>
<keyword evidence="3 7" id="KW-0479">Metal-binding</keyword>
<keyword evidence="6 7" id="KW-0503">Monooxygenase</keyword>
<name>A0ABT5D2M7_9BACT</name>
<dbReference type="InterPro" id="IPR050196">
    <property type="entry name" value="Cytochrome_P450_Monoox"/>
</dbReference>
<evidence type="ECO:0000256" key="1">
    <source>
        <dbReference type="ARBA" id="ARBA00010617"/>
    </source>
</evidence>
<reference evidence="8 9" key="1">
    <citation type="submission" date="2022-11" db="EMBL/GenBank/DDBJ databases">
        <title>Minimal conservation of predation-associated metabolite biosynthetic gene clusters underscores biosynthetic potential of Myxococcota including descriptions for ten novel species: Archangium lansinium sp. nov., Myxococcus landrumus sp. nov., Nannocystis bai.</title>
        <authorList>
            <person name="Ahearne A."/>
            <person name="Stevens C."/>
            <person name="Dowd S."/>
        </authorList>
    </citation>
    <scope>NUCLEOTIDE SEQUENCE [LARGE SCALE GENOMIC DNA]</scope>
    <source>
        <strain evidence="8 9">NCWAL01</strain>
    </source>
</reference>
<dbReference type="PANTHER" id="PTHR24291">
    <property type="entry name" value="CYTOCHROME P450 FAMILY 4"/>
    <property type="match status" value="1"/>
</dbReference>
<keyword evidence="4 7" id="KW-0560">Oxidoreductase</keyword>
<dbReference type="InterPro" id="IPR002401">
    <property type="entry name" value="Cyt_P450_E_grp-I"/>
</dbReference>
<dbReference type="PROSITE" id="PS00086">
    <property type="entry name" value="CYTOCHROME_P450"/>
    <property type="match status" value="1"/>
</dbReference>
<evidence type="ECO:0000313" key="9">
    <source>
        <dbReference type="Proteomes" id="UP001221838"/>
    </source>
</evidence>
<dbReference type="InterPro" id="IPR036396">
    <property type="entry name" value="Cyt_P450_sf"/>
</dbReference>
<evidence type="ECO:0000256" key="3">
    <source>
        <dbReference type="ARBA" id="ARBA00022723"/>
    </source>
</evidence>
<dbReference type="EMBL" id="JAQNDM010000002">
    <property type="protein sequence ID" value="MDC0707918.1"/>
    <property type="molecule type" value="Genomic_DNA"/>
</dbReference>
<accession>A0ABT5D2M7</accession>
<dbReference type="InterPro" id="IPR017972">
    <property type="entry name" value="Cyt_P450_CS"/>
</dbReference>
<proteinExistence type="inferred from homology"/>
<dbReference type="InterPro" id="IPR001128">
    <property type="entry name" value="Cyt_P450"/>
</dbReference>
<sequence>MNASTNATLPSEPRGLPVLGHLYPLAREPLEYMLHLSRTQGDLIRLTLRGKPSYVLNHPALVEKVLVTDARKFHREGNDTLRQVLGQGLLTSEGDFWRRQRQAVQPAFHHERIARYCAFFVDSTREYLLESSDGEFRDIHLDMQRLTLRNAARVLFDIGITQDMEAVTAALETIMARFDHHWFGMLPAWLLHPIERQYRKANTTLDRIVRRHIHDRKQSGVHGEDLLSMLMQARTEDGSSMSEQQVRDEILTLLMAGHETTASTLTFTWYLLSQHPEAEARVHDELDSVLGSRLPTLADLPQLPYLNQVLQEVLRMYPPGFALLERFPDEDVTLAGCRVPRGSEIQIWPLLQHRDPRFWVEPDRFLPERWTEKGAQQRPRFAFYPFGGGQRLCIGARFAQLEMALMVATIAQNYRLAAPPGERALRLHASITLRPKSKVALRFVARSPSASRTGLQHSVS</sequence>
<evidence type="ECO:0000256" key="5">
    <source>
        <dbReference type="ARBA" id="ARBA00023004"/>
    </source>
</evidence>
<dbReference type="Pfam" id="PF00067">
    <property type="entry name" value="p450"/>
    <property type="match status" value="1"/>
</dbReference>
<dbReference type="RefSeq" id="WP_272135223.1">
    <property type="nucleotide sequence ID" value="NZ_JAQNDM010000002.1"/>
</dbReference>
<dbReference type="Gene3D" id="1.10.630.10">
    <property type="entry name" value="Cytochrome P450"/>
    <property type="match status" value="1"/>
</dbReference>
<evidence type="ECO:0000256" key="7">
    <source>
        <dbReference type="RuleBase" id="RU000461"/>
    </source>
</evidence>
<dbReference type="PRINTS" id="PR00385">
    <property type="entry name" value="P450"/>
</dbReference>
<keyword evidence="9" id="KW-1185">Reference proteome</keyword>
<protein>
    <submittedName>
        <fullName evidence="8">Cytochrome P450</fullName>
    </submittedName>
</protein>
<comment type="similarity">
    <text evidence="1 7">Belongs to the cytochrome P450 family.</text>
</comment>
<dbReference type="PRINTS" id="PR00463">
    <property type="entry name" value="EP450I"/>
</dbReference>
<dbReference type="Proteomes" id="UP001221838">
    <property type="component" value="Unassembled WGS sequence"/>
</dbReference>
<organism evidence="8 9">
    <name type="scientific">Stigmatella ashevillensis</name>
    <dbReference type="NCBI Taxonomy" id="2995309"/>
    <lineage>
        <taxon>Bacteria</taxon>
        <taxon>Pseudomonadati</taxon>
        <taxon>Myxococcota</taxon>
        <taxon>Myxococcia</taxon>
        <taxon>Myxococcales</taxon>
        <taxon>Cystobacterineae</taxon>
        <taxon>Archangiaceae</taxon>
        <taxon>Stigmatella</taxon>
    </lineage>
</organism>
<keyword evidence="5 7" id="KW-0408">Iron</keyword>
<keyword evidence="2 7" id="KW-0349">Heme</keyword>
<evidence type="ECO:0000313" key="8">
    <source>
        <dbReference type="EMBL" id="MDC0707918.1"/>
    </source>
</evidence>
<comment type="caution">
    <text evidence="8">The sequence shown here is derived from an EMBL/GenBank/DDBJ whole genome shotgun (WGS) entry which is preliminary data.</text>
</comment>
<dbReference type="SUPFAM" id="SSF48264">
    <property type="entry name" value="Cytochrome P450"/>
    <property type="match status" value="1"/>
</dbReference>
<dbReference type="CDD" id="cd20620">
    <property type="entry name" value="CYP132-like"/>
    <property type="match status" value="1"/>
</dbReference>
<dbReference type="PANTHER" id="PTHR24291:SF50">
    <property type="entry name" value="BIFUNCTIONAL ALBAFLAVENONE MONOOXYGENASE_TERPENE SYNTHASE"/>
    <property type="match status" value="1"/>
</dbReference>
<evidence type="ECO:0000256" key="4">
    <source>
        <dbReference type="ARBA" id="ARBA00023002"/>
    </source>
</evidence>